<dbReference type="EMBL" id="VCAZ01000004">
    <property type="protein sequence ID" value="TSK17859.1"/>
    <property type="molecule type" value="Genomic_DNA"/>
</dbReference>
<proteinExistence type="predicted"/>
<dbReference type="AlphaFoldDB" id="A0A556TKI7"/>
<keyword evidence="6" id="KW-1185">Reference proteome</keyword>
<feature type="repeat" description="ANK" evidence="3">
    <location>
        <begin position="87"/>
        <end position="119"/>
    </location>
</feature>
<name>A0A556TKI7_BAGYA</name>
<organism evidence="5 6">
    <name type="scientific">Bagarius yarrelli</name>
    <name type="common">Goonch</name>
    <name type="synonym">Bagrus yarrelli</name>
    <dbReference type="NCBI Taxonomy" id="175774"/>
    <lineage>
        <taxon>Eukaryota</taxon>
        <taxon>Metazoa</taxon>
        <taxon>Chordata</taxon>
        <taxon>Craniata</taxon>
        <taxon>Vertebrata</taxon>
        <taxon>Euteleostomi</taxon>
        <taxon>Actinopterygii</taxon>
        <taxon>Neopterygii</taxon>
        <taxon>Teleostei</taxon>
        <taxon>Ostariophysi</taxon>
        <taxon>Siluriformes</taxon>
        <taxon>Sisoridae</taxon>
        <taxon>Sisorinae</taxon>
        <taxon>Bagarius</taxon>
    </lineage>
</organism>
<dbReference type="Pfam" id="PF12796">
    <property type="entry name" value="Ank_2"/>
    <property type="match status" value="1"/>
</dbReference>
<keyword evidence="1" id="KW-0677">Repeat</keyword>
<dbReference type="InterPro" id="IPR036770">
    <property type="entry name" value="Ankyrin_rpt-contain_sf"/>
</dbReference>
<protein>
    <submittedName>
        <fullName evidence="5">Ankyrin repeat domain-containing protein 10</fullName>
    </submittedName>
</protein>
<dbReference type="InterPro" id="IPR002110">
    <property type="entry name" value="Ankyrin_rpt"/>
</dbReference>
<accession>A0A556TKI7</accession>
<dbReference type="Gene3D" id="1.25.40.20">
    <property type="entry name" value="Ankyrin repeat-containing domain"/>
    <property type="match status" value="1"/>
</dbReference>
<evidence type="ECO:0000313" key="6">
    <source>
        <dbReference type="Proteomes" id="UP000319801"/>
    </source>
</evidence>
<feature type="repeat" description="ANK" evidence="3">
    <location>
        <begin position="120"/>
        <end position="152"/>
    </location>
</feature>
<evidence type="ECO:0000313" key="5">
    <source>
        <dbReference type="EMBL" id="TSK17859.1"/>
    </source>
</evidence>
<dbReference type="Proteomes" id="UP000319801">
    <property type="component" value="Unassembled WGS sequence"/>
</dbReference>
<keyword evidence="2 3" id="KW-0040">ANK repeat</keyword>
<dbReference type="PANTHER" id="PTHR24201:SF12">
    <property type="entry name" value="ANKYRIN REPEAT DOMAIN 10"/>
    <property type="match status" value="1"/>
</dbReference>
<evidence type="ECO:0000256" key="2">
    <source>
        <dbReference type="ARBA" id="ARBA00023043"/>
    </source>
</evidence>
<dbReference type="PANTHER" id="PTHR24201">
    <property type="entry name" value="ANK_REP_REGION DOMAIN-CONTAINING PROTEIN"/>
    <property type="match status" value="1"/>
</dbReference>
<feature type="region of interest" description="Disordered" evidence="4">
    <location>
        <begin position="242"/>
        <end position="265"/>
    </location>
</feature>
<dbReference type="Pfam" id="PF00023">
    <property type="entry name" value="Ank"/>
    <property type="match status" value="1"/>
</dbReference>
<feature type="repeat" description="ANK" evidence="3">
    <location>
        <begin position="53"/>
        <end position="85"/>
    </location>
</feature>
<dbReference type="PROSITE" id="PS50088">
    <property type="entry name" value="ANK_REPEAT"/>
    <property type="match status" value="3"/>
</dbReference>
<gene>
    <name evidence="5" type="ORF">Baya_1239</name>
</gene>
<evidence type="ECO:0000256" key="4">
    <source>
        <dbReference type="SAM" id="MobiDB-lite"/>
    </source>
</evidence>
<dbReference type="SUPFAM" id="SSF48403">
    <property type="entry name" value="Ankyrin repeat"/>
    <property type="match status" value="1"/>
</dbReference>
<evidence type="ECO:0000256" key="1">
    <source>
        <dbReference type="ARBA" id="ARBA00022737"/>
    </source>
</evidence>
<dbReference type="PROSITE" id="PS50297">
    <property type="entry name" value="ANK_REP_REGION"/>
    <property type="match status" value="3"/>
</dbReference>
<comment type="caution">
    <text evidence="5">The sequence shown here is derived from an EMBL/GenBank/DDBJ whole genome shotgun (WGS) entry which is preliminary data.</text>
</comment>
<dbReference type="InterPro" id="IPR050776">
    <property type="entry name" value="Ank_Repeat/CDKN_Inhibitor"/>
</dbReference>
<sequence>MSGGVELGFSNDEVLSTRFPLHRACRDGDVRALCSLLQRPGDRAQLQAEDSFYGWTPIHWAAHFGKLECMLRLVQVGCEVNVVTTRFSQTPAHIAAFGGHPECLVWLLQAGAEINRQDYMGEAPIHKAARAGSMDCINALLFSGGKPELRNANGLTAADLARAQGFHDCSQLLSNAENQIKLLNGFGHNRPDLTHIQGRSRLNGITNRKRLHDCSDPSNVKKARVDSLNFAIKPARAMEEEIESMHVESAPDNQSGATGPFPPLPTNSNPHVDSFAMDGRSPTSHNVEPAPWRCTNSYAYL</sequence>
<reference evidence="5 6" key="1">
    <citation type="journal article" date="2019" name="Genome Biol. Evol.">
        <title>Whole-Genome Sequencing of the Giant Devil Catfish, Bagarius yarrelli.</title>
        <authorList>
            <person name="Jiang W."/>
            <person name="Lv Y."/>
            <person name="Cheng L."/>
            <person name="Yang K."/>
            <person name="Chao B."/>
            <person name="Wang X."/>
            <person name="Li Y."/>
            <person name="Pan X."/>
            <person name="You X."/>
            <person name="Zhang Y."/>
            <person name="Yang J."/>
            <person name="Li J."/>
            <person name="Zhang X."/>
            <person name="Liu S."/>
            <person name="Sun C."/>
            <person name="Yang J."/>
            <person name="Shi Q."/>
        </authorList>
    </citation>
    <scope>NUCLEOTIDE SEQUENCE [LARGE SCALE GENOMIC DNA]</scope>
    <source>
        <strain evidence="5">JWS20170419001</strain>
        <tissue evidence="5">Muscle</tissue>
    </source>
</reference>
<dbReference type="GO" id="GO:0005634">
    <property type="term" value="C:nucleus"/>
    <property type="evidence" value="ECO:0007669"/>
    <property type="project" value="TreeGrafter"/>
</dbReference>
<evidence type="ECO:0000256" key="3">
    <source>
        <dbReference type="PROSITE-ProRule" id="PRU00023"/>
    </source>
</evidence>
<dbReference type="OrthoDB" id="5402602at2759"/>
<dbReference type="SMART" id="SM00248">
    <property type="entry name" value="ANK"/>
    <property type="match status" value="5"/>
</dbReference>